<dbReference type="OrthoDB" id="25503at2759"/>
<dbReference type="Pfam" id="PF00622">
    <property type="entry name" value="SPRY"/>
    <property type="match status" value="1"/>
</dbReference>
<reference evidence="4" key="2">
    <citation type="submission" date="2013-12" db="EMBL/GenBank/DDBJ databases">
        <title>Evolution of pathogenesis and genome organization in the Tremellales.</title>
        <authorList>
            <person name="Cuomo C."/>
            <person name="Litvintseva A."/>
            <person name="Heitman J."/>
            <person name="Chen Y."/>
            <person name="Sun S."/>
            <person name="Springer D."/>
            <person name="Dromer F."/>
            <person name="Young S."/>
            <person name="Zeng Q."/>
            <person name="Chapman S."/>
            <person name="Gujja S."/>
            <person name="Saif S."/>
            <person name="Birren B."/>
        </authorList>
    </citation>
    <scope>NUCLEOTIDE SEQUENCE [LARGE SCALE GENOMIC DNA]</scope>
    <source>
        <strain evidence="4">BCC8398</strain>
    </source>
</reference>
<proteinExistence type="predicted"/>
<dbReference type="SUPFAM" id="SSF49899">
    <property type="entry name" value="Concanavalin A-like lectins/glucanases"/>
    <property type="match status" value="1"/>
</dbReference>
<dbReference type="InterPro" id="IPR013320">
    <property type="entry name" value="ConA-like_dom_sf"/>
</dbReference>
<dbReference type="PANTHER" id="PTHR12864">
    <property type="entry name" value="RAN BINDING PROTEIN 9-RELATED"/>
    <property type="match status" value="1"/>
</dbReference>
<evidence type="ECO:0000313" key="3">
    <source>
        <dbReference type="EMBL" id="OCF30798.1"/>
    </source>
</evidence>
<feature type="compositionally biased region" description="Basic and acidic residues" evidence="1">
    <location>
        <begin position="751"/>
        <end position="763"/>
    </location>
</feature>
<feature type="region of interest" description="Disordered" evidence="1">
    <location>
        <begin position="1"/>
        <end position="70"/>
    </location>
</feature>
<dbReference type="AlphaFoldDB" id="A0A1B9GIJ4"/>
<feature type="region of interest" description="Disordered" evidence="1">
    <location>
        <begin position="84"/>
        <end position="239"/>
    </location>
</feature>
<evidence type="ECO:0000313" key="4">
    <source>
        <dbReference type="Proteomes" id="UP000092666"/>
    </source>
</evidence>
<dbReference type="Gene3D" id="2.60.120.920">
    <property type="match status" value="1"/>
</dbReference>
<feature type="compositionally biased region" description="Low complexity" evidence="1">
    <location>
        <begin position="22"/>
        <end position="35"/>
    </location>
</feature>
<feature type="region of interest" description="Disordered" evidence="1">
    <location>
        <begin position="470"/>
        <end position="518"/>
    </location>
</feature>
<feature type="compositionally biased region" description="Basic and acidic residues" evidence="1">
    <location>
        <begin position="472"/>
        <end position="484"/>
    </location>
</feature>
<dbReference type="EMBL" id="KV700141">
    <property type="protein sequence ID" value="OCF30798.1"/>
    <property type="molecule type" value="Genomic_DNA"/>
</dbReference>
<dbReference type="InterPro" id="IPR003877">
    <property type="entry name" value="SPRY_dom"/>
</dbReference>
<protein>
    <recommendedName>
        <fullName evidence="2">B30.2/SPRY domain-containing protein</fullName>
    </recommendedName>
</protein>
<dbReference type="PROSITE" id="PS50188">
    <property type="entry name" value="B302_SPRY"/>
    <property type="match status" value="1"/>
</dbReference>
<feature type="compositionally biased region" description="Polar residues" evidence="1">
    <location>
        <begin position="318"/>
        <end position="331"/>
    </location>
</feature>
<feature type="compositionally biased region" description="Low complexity" evidence="1">
    <location>
        <begin position="498"/>
        <end position="511"/>
    </location>
</feature>
<organism evidence="3 4">
    <name type="scientific">Kwoniella heveanensis BCC8398</name>
    <dbReference type="NCBI Taxonomy" id="1296120"/>
    <lineage>
        <taxon>Eukaryota</taxon>
        <taxon>Fungi</taxon>
        <taxon>Dikarya</taxon>
        <taxon>Basidiomycota</taxon>
        <taxon>Agaricomycotina</taxon>
        <taxon>Tremellomycetes</taxon>
        <taxon>Tremellales</taxon>
        <taxon>Cryptococcaceae</taxon>
        <taxon>Kwoniella</taxon>
    </lineage>
</organism>
<feature type="region of interest" description="Disordered" evidence="1">
    <location>
        <begin position="743"/>
        <end position="764"/>
    </location>
</feature>
<feature type="compositionally biased region" description="Polar residues" evidence="1">
    <location>
        <begin position="152"/>
        <end position="173"/>
    </location>
</feature>
<dbReference type="InterPro" id="IPR050618">
    <property type="entry name" value="Ubq-SigPath_Reg"/>
</dbReference>
<accession>A0A1B9GIJ4</accession>
<sequence length="1018" mass="111275">MPPRRGYSPPVDPFPPLRRSGESSSSTPSYASIAARTSHPRHREDDGEGERANPSSGTGANEQHRWVAEDVDRRDVLDELNAYAEPIDVDPSPPWRLRRRPSGGQTLVDSEDNRAEAHPTESEAAGPSTRLIGTPSGTNASRTDAVAGGARNPSQRTQGSGVLTPTGSGSGSNRPAERSPPSPSPTRPARAESRSASRLGPIFTLEEMLSNIRQEARSDEQQQQATGSRLVRPSPSGQTVRAILEERRGQRAAPYSWGMERALPSGADRASAMLDAAAMALDGLGDPLVVPFSSGEDQDPAASGSRTIHRIASRPLDGSSNNNNVQASTSFLRRRRRNPAPVPASHFAWDPDESWHVGETGLTDDESNDGEAGADGYTVFNFMDRDREFDVDGPGPIRSTGALHRGGNNRRRRSFLERIDAPEDLRFPEPEEGITFPPPIRGVADATGCEPTNRELAESFAPLFVTSAGVRKSREIEEEEKKNIVDTTSDMRKRRRTGSSSSSDSGSSRPSYLKNTTLPVDSQLPSAFVAPLRRSHLALSTHTSPKYGSRPCITFAGCNPTGRDEDATALLTTTSVPLAAGVYYYEAEVMDKGVEGFMSVGWMKKGTNLRRLVGWDKGSWGWHGDDGRSFEGQGRGEPFSETWSTGDTVGCGVDFTTGRAFFTKNGRMMGHRFSKMAAGLHPAIGLRSVGETIVVNFNGPFMFDIDGYVRSIRDTFWREASRQQPVSEVPRLVDQVAALDQAEESGPWKGQHIEGDGEERKTDLAAPTKANKPFLQGAVETTTAAFALDYLAHHGHHSTYSLLRKAMANRSWISPCSKSVPVSDVSLKPTNEVGLSDFSSKHDALRYLHDAMLRPIDRPYPIKLLADFTPPLCEANIHALYDVGYQSQICRFLRILHVSTRSSDDDEDAIFEKVLEEGRALREGNNRSQPFPSPELAKVGEEALGLLGTPQLVDSEVWNKRRKQWASYTVNTLRELNGMKSLSHLEQAVKQTGIVLRTLAEKDGKSGATFLDVKRIVE</sequence>
<feature type="domain" description="B30.2/SPRY" evidence="2">
    <location>
        <begin position="512"/>
        <end position="702"/>
    </location>
</feature>
<feature type="compositionally biased region" description="Basic and acidic residues" evidence="1">
    <location>
        <begin position="111"/>
        <end position="121"/>
    </location>
</feature>
<feature type="compositionally biased region" description="Basic and acidic residues" evidence="1">
    <location>
        <begin position="42"/>
        <end position="51"/>
    </location>
</feature>
<evidence type="ECO:0000256" key="1">
    <source>
        <dbReference type="SAM" id="MobiDB-lite"/>
    </source>
</evidence>
<dbReference type="Proteomes" id="UP000092666">
    <property type="component" value="Unassembled WGS sequence"/>
</dbReference>
<dbReference type="InterPro" id="IPR043136">
    <property type="entry name" value="B30.2/SPRY_sf"/>
</dbReference>
<keyword evidence="4" id="KW-1185">Reference proteome</keyword>
<evidence type="ECO:0000259" key="2">
    <source>
        <dbReference type="PROSITE" id="PS50188"/>
    </source>
</evidence>
<dbReference type="SMART" id="SM00449">
    <property type="entry name" value="SPRY"/>
    <property type="match status" value="1"/>
</dbReference>
<gene>
    <name evidence="3" type="ORF">I316_07521</name>
</gene>
<dbReference type="STRING" id="1296120.A0A1B9GIJ4"/>
<name>A0A1B9GIJ4_9TREE</name>
<feature type="region of interest" description="Disordered" evidence="1">
    <location>
        <begin position="312"/>
        <end position="372"/>
    </location>
</feature>
<dbReference type="InterPro" id="IPR001870">
    <property type="entry name" value="B30.2/SPRY"/>
</dbReference>
<reference evidence="3 4" key="1">
    <citation type="submission" date="2013-07" db="EMBL/GenBank/DDBJ databases">
        <title>The Genome Sequence of Cryptococcus heveanensis BCC8398.</title>
        <authorList>
            <consortium name="The Broad Institute Genome Sequencing Platform"/>
            <person name="Cuomo C."/>
            <person name="Litvintseva A."/>
            <person name="Chen Y."/>
            <person name="Heitman J."/>
            <person name="Sun S."/>
            <person name="Springer D."/>
            <person name="Dromer F."/>
            <person name="Young S.K."/>
            <person name="Zeng Q."/>
            <person name="Gargeya S."/>
            <person name="Fitzgerald M."/>
            <person name="Abouelleil A."/>
            <person name="Alvarado L."/>
            <person name="Berlin A.M."/>
            <person name="Chapman S.B."/>
            <person name="Dewar J."/>
            <person name="Goldberg J."/>
            <person name="Griggs A."/>
            <person name="Gujja S."/>
            <person name="Hansen M."/>
            <person name="Howarth C."/>
            <person name="Imamovic A."/>
            <person name="Larimer J."/>
            <person name="McCowan C."/>
            <person name="Murphy C."/>
            <person name="Pearson M."/>
            <person name="Priest M."/>
            <person name="Roberts A."/>
            <person name="Saif S."/>
            <person name="Shea T."/>
            <person name="Sykes S."/>
            <person name="Wortman J."/>
            <person name="Nusbaum C."/>
            <person name="Birren B."/>
        </authorList>
    </citation>
    <scope>NUCLEOTIDE SEQUENCE [LARGE SCALE GENOMIC DNA]</scope>
    <source>
        <strain evidence="3 4">BCC8398</strain>
    </source>
</reference>